<evidence type="ECO:0000313" key="7">
    <source>
        <dbReference type="Proteomes" id="UP000664534"/>
    </source>
</evidence>
<dbReference type="Pfam" id="PF01734">
    <property type="entry name" value="Patatin"/>
    <property type="match status" value="1"/>
</dbReference>
<dbReference type="PROSITE" id="PS51635">
    <property type="entry name" value="PNPLA"/>
    <property type="match status" value="1"/>
</dbReference>
<dbReference type="InterPro" id="IPR016035">
    <property type="entry name" value="Acyl_Trfase/lysoPLipase"/>
</dbReference>
<dbReference type="InterPro" id="IPR056884">
    <property type="entry name" value="NPHP3-like_N"/>
</dbReference>
<evidence type="ECO:0000313" key="6">
    <source>
        <dbReference type="EMBL" id="CAF9941408.1"/>
    </source>
</evidence>
<dbReference type="SUPFAM" id="SSF52151">
    <property type="entry name" value="FabD/lysophospholipase-like"/>
    <property type="match status" value="1"/>
</dbReference>
<feature type="region of interest" description="Disordered" evidence="4">
    <location>
        <begin position="772"/>
        <end position="810"/>
    </location>
</feature>
<dbReference type="InterPro" id="IPR002641">
    <property type="entry name" value="PNPLA_dom"/>
</dbReference>
<keyword evidence="7" id="KW-1185">Reference proteome</keyword>
<dbReference type="Pfam" id="PF24883">
    <property type="entry name" value="NPHP3_N"/>
    <property type="match status" value="1"/>
</dbReference>
<keyword evidence="2" id="KW-0443">Lipid metabolism</keyword>
<organism evidence="6 7">
    <name type="scientific">Imshaugia aleurites</name>
    <dbReference type="NCBI Taxonomy" id="172621"/>
    <lineage>
        <taxon>Eukaryota</taxon>
        <taxon>Fungi</taxon>
        <taxon>Dikarya</taxon>
        <taxon>Ascomycota</taxon>
        <taxon>Pezizomycotina</taxon>
        <taxon>Lecanoromycetes</taxon>
        <taxon>OSLEUM clade</taxon>
        <taxon>Lecanoromycetidae</taxon>
        <taxon>Lecanorales</taxon>
        <taxon>Lecanorineae</taxon>
        <taxon>Parmeliaceae</taxon>
        <taxon>Imshaugia</taxon>
    </lineage>
</organism>
<proteinExistence type="predicted"/>
<dbReference type="Gene3D" id="3.40.50.300">
    <property type="entry name" value="P-loop containing nucleotide triphosphate hydrolases"/>
    <property type="match status" value="1"/>
</dbReference>
<evidence type="ECO:0000256" key="3">
    <source>
        <dbReference type="PROSITE-ProRule" id="PRU01161"/>
    </source>
</evidence>
<gene>
    <name evidence="6" type="ORF">IMSHALPRED_002560</name>
</gene>
<feature type="region of interest" description="Disordered" evidence="4">
    <location>
        <begin position="1424"/>
        <end position="1462"/>
    </location>
</feature>
<evidence type="ECO:0000259" key="5">
    <source>
        <dbReference type="PROSITE" id="PS51635"/>
    </source>
</evidence>
<evidence type="ECO:0000256" key="1">
    <source>
        <dbReference type="ARBA" id="ARBA00022737"/>
    </source>
</evidence>
<sequence>MLGRLRMDVQECIDVYLQMAGQVFSRVHRLPVNLHGHTHGRFNQVALQEAIENVLGRKGLPNMTLLKDDDPYGCKIFVCAKRLKSNELVTFTSFETVRVDRDLLNNATIVQACLATSAAPTYFEPMHMYLGPPGAQIKASFIDGGLGYNNPIGVLWTQVSTIWGSSPGGLVDCLVSLGTGKPRVPDYGTSASDLGQRLLEISGDSEEKANEFYEHHRADLGRNRYFRFNVDRGLEDVDLGEAEQKDRIIEVTKNWLNNGRVFDDMEDCAKSLASREWSPFLPAILRSLCRRCSQPIVSSPSNKDTKLILEGLSWLTDTRVFAAWMTPARGEVICSRWLWYSEPASQKFVQSLDAHFRTIRREVLHFDCSQAASIVSNYDGLLAKFSRDCPLTIVVIIWALVSQALGETTFKNPETSKRALKVLNSVLAEGEDDDRPQEGMLASLLRSALNFKPQREVVLLLHRVDCLEDQDLVRLRNLVQDVMDSLRLPNVAQTRTILTGARSYDAEAALKGIVRVHKNTEYDECVSSLIFKTMNLRRNRIINRDLGETHWLLSNTQFQKWSAEPSGVLWIYGKPGSGKSVLARRICQHMTKNISQTGEPGSEASKIRLMVCDWFFSARDGLTSHHLMLRDMLRQMLSKDASLFEHIVHIYRRAKAKRKADDEWSSPDLEESLTILVKILSNHTTVLWIIDGLDESDIEASGDVEPSRDYLLQCLERLSINFKVLILSRLNVSIAQRLTRSPKIKLEDENGADVQRVVDEGLRSLFKSLDGDTSKDISNSRTSQDAEQHATAASPRSHVHLSHRPRAGKRRAYDARVLEKRSAMLSDFRQYLVDTASGVILWVVTVLAALKNRLARNSSYKAKDLWAELQSFPPELESLYQNIVTGLIEADGETIAMACRALIWVNVATTHRPFQLQELREAMRIPSESDKIDEQDDPFDDINGVDDAPSFLRYVQTICGPFIERVRDRQSNTGSEDEDKSEIQWTDQVQLLHQSAKAFLETSSAAGPFKRSFPDAERLVKEESQRYLHLALPARSTAYAPLPVWESTPHNVAAEEVLEYLDEKALLSFILGVLPAAAEAIPDMYRHLFHSTLGPNVSLEVRYDVRPTSSNFGPDYLHKGSGSGADHNVIVEYFFRCACEAGWNTAIENVFHLGSLRFPTEKWLWYREEVAILHGALIAAIEYRLLPQVQKLAWYIEKRGLDLLDLPDDVRFGRDSKEPFLVKKALTCGNLEIALTVIGYKTTEERNELTEVLRSRSRDGLDLSTSVADPDVHSVREAVETVIGFWKRPDTHDRSGGKLKDTHDAKSTYEPGAKSTFEPNWGPNIGLDLGLDAEGFGANINAETDAYMASQRKMFTAEMQAQKKMQKQTTEEEFARKMKDAAWRTGPRTDGRTAKPSKIRRKDWLSHQDLCRQVAILHGGRNANTVRLQPVDPKVGDPGDGDDGDTPSSPTRYYTAASDKIQ</sequence>
<feature type="compositionally biased region" description="Polar residues" evidence="4">
    <location>
        <begin position="776"/>
        <end position="785"/>
    </location>
</feature>
<dbReference type="Proteomes" id="UP000664534">
    <property type="component" value="Unassembled WGS sequence"/>
</dbReference>
<evidence type="ECO:0000256" key="2">
    <source>
        <dbReference type="ARBA" id="ARBA00023098"/>
    </source>
</evidence>
<feature type="short sequence motif" description="DGA/G" evidence="3">
    <location>
        <begin position="143"/>
        <end position="145"/>
    </location>
</feature>
<dbReference type="InterPro" id="IPR027417">
    <property type="entry name" value="P-loop_NTPase"/>
</dbReference>
<feature type="region of interest" description="Disordered" evidence="4">
    <location>
        <begin position="1293"/>
        <end position="1320"/>
    </location>
</feature>
<feature type="compositionally biased region" description="Basic residues" evidence="4">
    <location>
        <begin position="797"/>
        <end position="810"/>
    </location>
</feature>
<keyword evidence="1" id="KW-0677">Repeat</keyword>
<evidence type="ECO:0000256" key="4">
    <source>
        <dbReference type="SAM" id="MobiDB-lite"/>
    </source>
</evidence>
<dbReference type="PANTHER" id="PTHR10039">
    <property type="entry name" value="AMELOGENIN"/>
    <property type="match status" value="1"/>
</dbReference>
<comment type="caution">
    <text evidence="3">Lacks conserved residue(s) required for the propagation of feature annotation.</text>
</comment>
<accession>A0A8H3J6K2</accession>
<dbReference type="EMBL" id="CAJPDT010000148">
    <property type="protein sequence ID" value="CAF9941408.1"/>
    <property type="molecule type" value="Genomic_DNA"/>
</dbReference>
<name>A0A8H3J6K2_9LECA</name>
<reference evidence="6" key="1">
    <citation type="submission" date="2021-03" db="EMBL/GenBank/DDBJ databases">
        <authorList>
            <person name="Tagirdzhanova G."/>
        </authorList>
    </citation>
    <scope>NUCLEOTIDE SEQUENCE</scope>
</reference>
<protein>
    <recommendedName>
        <fullName evidence="5">PNPLA domain-containing protein</fullName>
    </recommendedName>
</protein>
<dbReference type="OrthoDB" id="1658288at2759"/>
<comment type="caution">
    <text evidence="6">The sequence shown here is derived from an EMBL/GenBank/DDBJ whole genome shotgun (WGS) entry which is preliminary data.</text>
</comment>
<dbReference type="GO" id="GO:0046486">
    <property type="term" value="P:glycerolipid metabolic process"/>
    <property type="evidence" value="ECO:0007669"/>
    <property type="project" value="UniProtKB-ARBA"/>
</dbReference>
<feature type="compositionally biased region" description="Basic and acidic residues" evidence="4">
    <location>
        <begin position="1293"/>
        <end position="1307"/>
    </location>
</feature>
<dbReference type="Gene3D" id="3.40.1090.10">
    <property type="entry name" value="Cytosolic phospholipase A2 catalytic domain"/>
    <property type="match status" value="1"/>
</dbReference>
<feature type="domain" description="PNPLA" evidence="5">
    <location>
        <begin position="1"/>
        <end position="156"/>
    </location>
</feature>
<dbReference type="SUPFAM" id="SSF52540">
    <property type="entry name" value="P-loop containing nucleoside triphosphate hydrolases"/>
    <property type="match status" value="1"/>
</dbReference>